<gene>
    <name evidence="2" type="ORF">DENIS_1448</name>
</gene>
<reference evidence="3" key="1">
    <citation type="submission" date="2017-11" db="EMBL/GenBank/DDBJ databases">
        <authorList>
            <person name="Watanabe M."/>
            <person name="Kojima H."/>
        </authorList>
    </citation>
    <scope>NUCLEOTIDE SEQUENCE [LARGE SCALE GENOMIC DNA]</scope>
    <source>
        <strain evidence="3">Tokyo 01</strain>
    </source>
</reference>
<dbReference type="SUPFAM" id="SSF55469">
    <property type="entry name" value="FMN-dependent nitroreductase-like"/>
    <property type="match status" value="2"/>
</dbReference>
<dbReference type="EMBL" id="BEXT01000001">
    <property type="protein sequence ID" value="GBC60495.1"/>
    <property type="molecule type" value="Genomic_DNA"/>
</dbReference>
<dbReference type="InterPro" id="IPR020051">
    <property type="entry name" value="SagB-type_dehydrogenase"/>
</dbReference>
<keyword evidence="3" id="KW-1185">Reference proteome</keyword>
<dbReference type="OrthoDB" id="9801593at2"/>
<evidence type="ECO:0000313" key="3">
    <source>
        <dbReference type="Proteomes" id="UP000288096"/>
    </source>
</evidence>
<name>A0A401FU64_9BACT</name>
<dbReference type="PANTHER" id="PTHR42741">
    <property type="entry name" value="NITROREDUCTASE FAMILY PROTEIN"/>
    <property type="match status" value="1"/>
</dbReference>
<dbReference type="NCBIfam" id="TIGR03605">
    <property type="entry name" value="antibiot_sagB"/>
    <property type="match status" value="1"/>
</dbReference>
<dbReference type="Pfam" id="PF00881">
    <property type="entry name" value="Nitroreductase"/>
    <property type="match status" value="2"/>
</dbReference>
<feature type="domain" description="Nitroreductase" evidence="1">
    <location>
        <begin position="461"/>
        <end position="518"/>
    </location>
</feature>
<evidence type="ECO:0000259" key="1">
    <source>
        <dbReference type="Pfam" id="PF00881"/>
    </source>
</evidence>
<dbReference type="Proteomes" id="UP000288096">
    <property type="component" value="Unassembled WGS sequence"/>
</dbReference>
<dbReference type="Gene3D" id="3.40.109.10">
    <property type="entry name" value="NADH Oxidase"/>
    <property type="match status" value="2"/>
</dbReference>
<feature type="domain" description="Nitroreductase" evidence="1">
    <location>
        <begin position="71"/>
        <end position="231"/>
    </location>
</feature>
<dbReference type="InterPro" id="IPR000415">
    <property type="entry name" value="Nitroreductase-like"/>
</dbReference>
<comment type="caution">
    <text evidence="2">The sequence shown here is derived from an EMBL/GenBank/DDBJ whole genome shotgun (WGS) entry which is preliminary data.</text>
</comment>
<organism evidence="2 3">
    <name type="scientific">Desulfonema ishimotonii</name>
    <dbReference type="NCBI Taxonomy" id="45657"/>
    <lineage>
        <taxon>Bacteria</taxon>
        <taxon>Pseudomonadati</taxon>
        <taxon>Thermodesulfobacteriota</taxon>
        <taxon>Desulfobacteria</taxon>
        <taxon>Desulfobacterales</taxon>
        <taxon>Desulfococcaceae</taxon>
        <taxon>Desulfonema</taxon>
    </lineage>
</organism>
<sequence>MNKNAKAVIRYHEETKHHYHRYARSSGYMDWRNQPDPFRFYEGTGTVDLPLTGQEPEAGYPGLYRRENNRTQPVTLKHVAKFLELSMGLSAWKVSGSSRWSLRMNPSSGNLHPTECHLVIPSASDIAPGVYHYNPLKHILERRADLPEALCEKIQSHFHGPCFLAGLSSIFWRESWKYGERAFRYCNHDVGHALAALSFSANLQGWKLTALTGLSDDDIGTVLGFDRTPWRPTEAEHPDLLCVAHPPDTDVPRTLPTEMLSAFSALPFEGTPNMLSKEPVNWEIIYETAARTRKPRTVETPRNYGQRPLSETPGSSLTAAAIIRQRRSAAVYSGRGGISKARFCAMLEKTLPRSGVAPFDLELGEPHVNLLLFVHRVDGLERGIYFLIRTPDTAETLRPVMAPDLEWKSVRKDFPLWRLRQDDFRQDAISVSCDQGIAGYSAFSLGMIARFREVVTASPWAYRHLFWETGMIGQVLYLEAEAHGVRGTGIGCFFDDPVHELLGLRDNTWQSLYHFTVGDPVEDTRISTLPPYGHLQRG</sequence>
<protein>
    <recommendedName>
        <fullName evidence="1">Nitroreductase domain-containing protein</fullName>
    </recommendedName>
</protein>
<proteinExistence type="predicted"/>
<reference evidence="3" key="2">
    <citation type="submission" date="2019-01" db="EMBL/GenBank/DDBJ databases">
        <title>Genome sequence of Desulfonema ishimotonii strain Tokyo 01.</title>
        <authorList>
            <person name="Fukui M."/>
        </authorList>
    </citation>
    <scope>NUCLEOTIDE SEQUENCE [LARGE SCALE GENOMIC DNA]</scope>
    <source>
        <strain evidence="3">Tokyo 01</strain>
    </source>
</reference>
<dbReference type="CDD" id="cd02142">
    <property type="entry name" value="McbC_SagB-like_oxidoreductase"/>
    <property type="match status" value="2"/>
</dbReference>
<accession>A0A401FU64</accession>
<dbReference type="PANTHER" id="PTHR42741:SF3">
    <property type="entry name" value="NITROREDUCTASE FAMILY PROTEIN"/>
    <property type="match status" value="1"/>
</dbReference>
<evidence type="ECO:0000313" key="2">
    <source>
        <dbReference type="EMBL" id="GBC60495.1"/>
    </source>
</evidence>
<dbReference type="InterPro" id="IPR029479">
    <property type="entry name" value="Nitroreductase"/>
</dbReference>
<dbReference type="AlphaFoldDB" id="A0A401FU64"/>
<dbReference type="GO" id="GO:0016491">
    <property type="term" value="F:oxidoreductase activity"/>
    <property type="evidence" value="ECO:0007669"/>
    <property type="project" value="InterPro"/>
</dbReference>